<sequence length="79" mass="9069">LRICLASQPENVFKDAFQSCPGFAIHEFTTGDIRAYAEGRMQEELNRDLTEEGEVELNELIENVIERAQGVFLWVRLVI</sequence>
<name>A0A8E2FD56_9PEZI</name>
<proteinExistence type="predicted"/>
<evidence type="ECO:0000313" key="2">
    <source>
        <dbReference type="Proteomes" id="UP000250140"/>
    </source>
</evidence>
<dbReference type="EMBL" id="KV748524">
    <property type="protein sequence ID" value="OCL14829.1"/>
    <property type="molecule type" value="Genomic_DNA"/>
</dbReference>
<feature type="non-terminal residue" evidence="1">
    <location>
        <position position="79"/>
    </location>
</feature>
<protein>
    <submittedName>
        <fullName evidence="1">Uncharacterized protein</fullName>
    </submittedName>
</protein>
<reference evidence="1 2" key="1">
    <citation type="journal article" date="2016" name="Nat. Commun.">
        <title>Ectomycorrhizal ecology is imprinted in the genome of the dominant symbiotic fungus Cenococcum geophilum.</title>
        <authorList>
            <consortium name="DOE Joint Genome Institute"/>
            <person name="Peter M."/>
            <person name="Kohler A."/>
            <person name="Ohm R.A."/>
            <person name="Kuo A."/>
            <person name="Krutzmann J."/>
            <person name="Morin E."/>
            <person name="Arend M."/>
            <person name="Barry K.W."/>
            <person name="Binder M."/>
            <person name="Choi C."/>
            <person name="Clum A."/>
            <person name="Copeland A."/>
            <person name="Grisel N."/>
            <person name="Haridas S."/>
            <person name="Kipfer T."/>
            <person name="LaButti K."/>
            <person name="Lindquist E."/>
            <person name="Lipzen A."/>
            <person name="Maire R."/>
            <person name="Meier B."/>
            <person name="Mihaltcheva S."/>
            <person name="Molinier V."/>
            <person name="Murat C."/>
            <person name="Poggeler S."/>
            <person name="Quandt C.A."/>
            <person name="Sperisen C."/>
            <person name="Tritt A."/>
            <person name="Tisserant E."/>
            <person name="Crous P.W."/>
            <person name="Henrissat B."/>
            <person name="Nehls U."/>
            <person name="Egli S."/>
            <person name="Spatafora J.W."/>
            <person name="Grigoriev I.V."/>
            <person name="Martin F.M."/>
        </authorList>
    </citation>
    <scope>NUCLEOTIDE SEQUENCE [LARGE SCALE GENOMIC DNA]</scope>
    <source>
        <strain evidence="1 2">CBS 207.34</strain>
    </source>
</reference>
<gene>
    <name evidence="1" type="ORF">AOQ84DRAFT_276616</name>
</gene>
<evidence type="ECO:0000313" key="1">
    <source>
        <dbReference type="EMBL" id="OCL14829.1"/>
    </source>
</evidence>
<keyword evidence="2" id="KW-1185">Reference proteome</keyword>
<organism evidence="1 2">
    <name type="scientific">Glonium stellatum</name>
    <dbReference type="NCBI Taxonomy" id="574774"/>
    <lineage>
        <taxon>Eukaryota</taxon>
        <taxon>Fungi</taxon>
        <taxon>Dikarya</taxon>
        <taxon>Ascomycota</taxon>
        <taxon>Pezizomycotina</taxon>
        <taxon>Dothideomycetes</taxon>
        <taxon>Pleosporomycetidae</taxon>
        <taxon>Gloniales</taxon>
        <taxon>Gloniaceae</taxon>
        <taxon>Glonium</taxon>
    </lineage>
</organism>
<dbReference type="PANTHER" id="PTHR10039:SF5">
    <property type="entry name" value="NACHT DOMAIN-CONTAINING PROTEIN"/>
    <property type="match status" value="1"/>
</dbReference>
<feature type="non-terminal residue" evidence="1">
    <location>
        <position position="1"/>
    </location>
</feature>
<dbReference type="OrthoDB" id="443402at2759"/>
<accession>A0A8E2FD56</accession>
<dbReference type="Proteomes" id="UP000250140">
    <property type="component" value="Unassembled WGS sequence"/>
</dbReference>
<dbReference type="AlphaFoldDB" id="A0A8E2FD56"/>
<dbReference type="PANTHER" id="PTHR10039">
    <property type="entry name" value="AMELOGENIN"/>
    <property type="match status" value="1"/>
</dbReference>